<name>A0A6P8IBX3_ACTTE</name>
<dbReference type="PROSITE" id="PS50261">
    <property type="entry name" value="G_PROTEIN_RECEP_F2_4"/>
    <property type="match status" value="1"/>
</dbReference>
<evidence type="ECO:0000256" key="6">
    <source>
        <dbReference type="SAM" id="SignalP"/>
    </source>
</evidence>
<dbReference type="InterPro" id="IPR017981">
    <property type="entry name" value="GPCR_2-like_7TM"/>
</dbReference>
<dbReference type="PANTHER" id="PTHR45692:SF1">
    <property type="entry name" value="G-PROTEIN COUPLED RECEPTORS FAMILY 2 PROFILE 2 DOMAIN-CONTAINING PROTEIN"/>
    <property type="match status" value="1"/>
</dbReference>
<evidence type="ECO:0000313" key="8">
    <source>
        <dbReference type="Proteomes" id="UP000515163"/>
    </source>
</evidence>
<evidence type="ECO:0000256" key="3">
    <source>
        <dbReference type="ARBA" id="ARBA00022989"/>
    </source>
</evidence>
<dbReference type="PANTHER" id="PTHR45692">
    <property type="entry name" value="G_PROTEIN_RECEP_F2_4 DOMAIN-CONTAINING PROTEIN"/>
    <property type="match status" value="1"/>
</dbReference>
<dbReference type="Pfam" id="PF00002">
    <property type="entry name" value="7tm_2"/>
    <property type="match status" value="1"/>
</dbReference>
<gene>
    <name evidence="9" type="primary">LOC116298700</name>
</gene>
<feature type="signal peptide" evidence="6">
    <location>
        <begin position="1"/>
        <end position="25"/>
    </location>
</feature>
<keyword evidence="8" id="KW-1185">Reference proteome</keyword>
<dbReference type="PRINTS" id="PR00249">
    <property type="entry name" value="GPCRSECRETIN"/>
</dbReference>
<dbReference type="InterPro" id="IPR000832">
    <property type="entry name" value="GPCR_2_secretin-like"/>
</dbReference>
<proteinExistence type="predicted"/>
<feature type="transmembrane region" description="Helical" evidence="5">
    <location>
        <begin position="381"/>
        <end position="404"/>
    </location>
</feature>
<feature type="chain" id="PRO_5028110865" evidence="6">
    <location>
        <begin position="26"/>
        <end position="548"/>
    </location>
</feature>
<feature type="transmembrane region" description="Helical" evidence="5">
    <location>
        <begin position="338"/>
        <end position="361"/>
    </location>
</feature>
<keyword evidence="3 5" id="KW-1133">Transmembrane helix</keyword>
<dbReference type="GO" id="GO:0007166">
    <property type="term" value="P:cell surface receptor signaling pathway"/>
    <property type="evidence" value="ECO:0007669"/>
    <property type="project" value="InterPro"/>
</dbReference>
<evidence type="ECO:0000256" key="5">
    <source>
        <dbReference type="SAM" id="Phobius"/>
    </source>
</evidence>
<dbReference type="KEGG" id="aten:116298700"/>
<keyword evidence="4 5" id="KW-0472">Membrane</keyword>
<feature type="transmembrane region" description="Helical" evidence="5">
    <location>
        <begin position="450"/>
        <end position="473"/>
    </location>
</feature>
<dbReference type="AlphaFoldDB" id="A0A6P8IBX3"/>
<evidence type="ECO:0000256" key="4">
    <source>
        <dbReference type="ARBA" id="ARBA00023136"/>
    </source>
</evidence>
<dbReference type="RefSeq" id="XP_031563092.1">
    <property type="nucleotide sequence ID" value="XM_031707232.1"/>
</dbReference>
<feature type="transmembrane region" description="Helical" evidence="5">
    <location>
        <begin position="226"/>
        <end position="248"/>
    </location>
</feature>
<feature type="transmembrane region" description="Helical" evidence="5">
    <location>
        <begin position="297"/>
        <end position="317"/>
    </location>
</feature>
<protein>
    <submittedName>
        <fullName evidence="9">Adhesion G-protein coupled receptor G2-like</fullName>
    </submittedName>
</protein>
<evidence type="ECO:0000259" key="7">
    <source>
        <dbReference type="PROSITE" id="PS50261"/>
    </source>
</evidence>
<keyword evidence="2 5" id="KW-0812">Transmembrane</keyword>
<comment type="subcellular location">
    <subcellularLocation>
        <location evidence="1">Membrane</location>
        <topology evidence="1">Multi-pass membrane protein</topology>
    </subcellularLocation>
</comment>
<dbReference type="GO" id="GO:0016020">
    <property type="term" value="C:membrane"/>
    <property type="evidence" value="ECO:0007669"/>
    <property type="project" value="UniProtKB-SubCell"/>
</dbReference>
<sequence length="548" mass="62257">MNHSRFAYKILVCWCILLSVGLVTGDNHTLFYRASGVILNRNFSINLMDTESKLRKTLSQDIFDGFQAFVTLVINSVKQSEETFPNMTMTHVFYSPPSNVEPTNSTLIEKETKIFKQPTIGVYFLVLLHLDFDIAKEAGSMKDVEKVKDKLKYISTYLRTRITTSGKREGWLSPKLQINDTIIFENLPETEAHRIEDVLKYRTHYVAAFLHQNDGISKKNLDVLSILSYVGCGLSLFGLSLTIITIMFSRKLRRLRANQILVQMCVALLGSLLFYTFGIRQVKDQSEIETCKAIAAMLHYFVLASMVWASIEAYNLYQDIVKVFDTSVLTQNEFMCRVSLVGWVVPGIIVGITVVASQNSYGFHVPETEDHTLCWMKQDAFYYALLLPVLLLVVLNTVFFVIVMREIFKMPQAHEKRSKMANFRATISVFILLGLNWIFAGFAATSPTLVLQYLFTITCSFQGFAIFVMHGILKREFQEAWKLFSTHNRVMEIIRSSHLSQKTTSSSISRNSMVPSSSLAYSNARPTKFNSLGDADSGIDIKPKAEQM</sequence>
<feature type="transmembrane region" description="Helical" evidence="5">
    <location>
        <begin position="260"/>
        <end position="277"/>
    </location>
</feature>
<reference evidence="9" key="1">
    <citation type="submission" date="2025-08" db="UniProtKB">
        <authorList>
            <consortium name="RefSeq"/>
        </authorList>
    </citation>
    <scope>IDENTIFICATION</scope>
    <source>
        <tissue evidence="9">Tentacle</tissue>
    </source>
</reference>
<dbReference type="InParanoid" id="A0A6P8IBX3"/>
<evidence type="ECO:0000256" key="2">
    <source>
        <dbReference type="ARBA" id="ARBA00022692"/>
    </source>
</evidence>
<dbReference type="GeneID" id="116298700"/>
<keyword evidence="6" id="KW-0732">Signal</keyword>
<dbReference type="GO" id="GO:0004930">
    <property type="term" value="F:G protein-coupled receptor activity"/>
    <property type="evidence" value="ECO:0007669"/>
    <property type="project" value="InterPro"/>
</dbReference>
<dbReference type="SUPFAM" id="SSF81321">
    <property type="entry name" value="Family A G protein-coupled receptor-like"/>
    <property type="match status" value="1"/>
</dbReference>
<evidence type="ECO:0000256" key="1">
    <source>
        <dbReference type="ARBA" id="ARBA00004141"/>
    </source>
</evidence>
<feature type="transmembrane region" description="Helical" evidence="5">
    <location>
        <begin position="425"/>
        <end position="444"/>
    </location>
</feature>
<organism evidence="8 9">
    <name type="scientific">Actinia tenebrosa</name>
    <name type="common">Australian red waratah sea anemone</name>
    <dbReference type="NCBI Taxonomy" id="6105"/>
    <lineage>
        <taxon>Eukaryota</taxon>
        <taxon>Metazoa</taxon>
        <taxon>Cnidaria</taxon>
        <taxon>Anthozoa</taxon>
        <taxon>Hexacorallia</taxon>
        <taxon>Actiniaria</taxon>
        <taxon>Actiniidae</taxon>
        <taxon>Actinia</taxon>
    </lineage>
</organism>
<dbReference type="Proteomes" id="UP000515163">
    <property type="component" value="Unplaced"/>
</dbReference>
<evidence type="ECO:0000313" key="9">
    <source>
        <dbReference type="RefSeq" id="XP_031563092.1"/>
    </source>
</evidence>
<dbReference type="CDD" id="cd15040">
    <property type="entry name" value="7tmB2_Adhesion"/>
    <property type="match status" value="1"/>
</dbReference>
<dbReference type="Gene3D" id="1.20.1070.10">
    <property type="entry name" value="Rhodopsin 7-helix transmembrane proteins"/>
    <property type="match status" value="1"/>
</dbReference>
<feature type="domain" description="G-protein coupled receptors family 2 profile 2" evidence="7">
    <location>
        <begin position="224"/>
        <end position="474"/>
    </location>
</feature>
<accession>A0A6P8IBX3</accession>
<dbReference type="OrthoDB" id="5961629at2759"/>